<keyword evidence="3" id="KW-1185">Reference proteome</keyword>
<evidence type="ECO:0000256" key="1">
    <source>
        <dbReference type="SAM" id="Phobius"/>
    </source>
</evidence>
<accession>A0ABW8UZW2</accession>
<dbReference type="InterPro" id="IPR022472">
    <property type="entry name" value="VPLPA-CTERM"/>
</dbReference>
<proteinExistence type="predicted"/>
<organism evidence="2 3">
    <name type="scientific">Tateyamaria armeniaca</name>
    <dbReference type="NCBI Taxonomy" id="2518930"/>
    <lineage>
        <taxon>Bacteria</taxon>
        <taxon>Pseudomonadati</taxon>
        <taxon>Pseudomonadota</taxon>
        <taxon>Alphaproteobacteria</taxon>
        <taxon>Rhodobacterales</taxon>
        <taxon>Roseobacteraceae</taxon>
        <taxon>Tateyamaria</taxon>
    </lineage>
</organism>
<gene>
    <name evidence="2" type="ORF">ACERZ8_15610</name>
</gene>
<sequence length="147" mass="15590">MEAGFNVYAPTVFTVDGLDLSGLWPGLETRAGGTGNDFIGTLSNVTSTTPMDALDLILQDSDNTAFGGSDPSFGDIDLSDFETAILLFYNPRLDASNPNRAFSLDRVDLTITSLTLQPVPLPAGLPMLLAGLGALVVLRRSRKEKVA</sequence>
<comment type="caution">
    <text evidence="2">The sequence shown here is derived from an EMBL/GenBank/DDBJ whole genome shotgun (WGS) entry which is preliminary data.</text>
</comment>
<keyword evidence="1" id="KW-0812">Transmembrane</keyword>
<evidence type="ECO:0000313" key="2">
    <source>
        <dbReference type="EMBL" id="MFL4471237.1"/>
    </source>
</evidence>
<name>A0ABW8UZW2_9RHOB</name>
<feature type="transmembrane region" description="Helical" evidence="1">
    <location>
        <begin position="119"/>
        <end position="138"/>
    </location>
</feature>
<reference evidence="2 3" key="1">
    <citation type="submission" date="2024-08" db="EMBL/GenBank/DDBJ databases">
        <title>Tateyamaria sp. nov., isolated from marine algae.</title>
        <authorList>
            <person name="Choi B.J."/>
            <person name="Kim J.M."/>
            <person name="Lee J.K."/>
            <person name="Choi D.G."/>
            <person name="Bayburt H."/>
            <person name="Baek J.H."/>
            <person name="Han D.M."/>
            <person name="Jeon C.O."/>
        </authorList>
    </citation>
    <scope>NUCLEOTIDE SEQUENCE [LARGE SCALE GENOMIC DNA]</scope>
    <source>
        <strain evidence="2 3">KMU-156</strain>
    </source>
</reference>
<dbReference type="NCBIfam" id="TIGR03370">
    <property type="entry name" value="VPLPA-CTERM"/>
    <property type="match status" value="1"/>
</dbReference>
<keyword evidence="1" id="KW-1133">Transmembrane helix</keyword>
<protein>
    <submittedName>
        <fullName evidence="2">VPLPA-CTERM sorting domain-containing protein</fullName>
    </submittedName>
</protein>
<dbReference type="RefSeq" id="WP_407593066.1">
    <property type="nucleotide sequence ID" value="NZ_JBHDIY010000002.1"/>
</dbReference>
<keyword evidence="1" id="KW-0472">Membrane</keyword>
<dbReference type="EMBL" id="JBHDIY010000002">
    <property type="protein sequence ID" value="MFL4471237.1"/>
    <property type="molecule type" value="Genomic_DNA"/>
</dbReference>
<evidence type="ECO:0000313" key="3">
    <source>
        <dbReference type="Proteomes" id="UP001627408"/>
    </source>
</evidence>
<dbReference type="Proteomes" id="UP001627408">
    <property type="component" value="Unassembled WGS sequence"/>
</dbReference>